<sequence>MHQHRYIKMHSTQCMYVCMSLSNDTHLSYLPQATILFPTEISGFLCFLLHTNFPLLPTTYNSLIRTPSFTAQHSLARSQSVNDSGSGSLKHFISHFYYCSMSLLCVLVNVF</sequence>
<keyword evidence="2" id="KW-1185">Reference proteome</keyword>
<dbReference type="AlphaFoldDB" id="A0A811V0L5"/>
<accession>A0A811V0L5</accession>
<proteinExistence type="predicted"/>
<gene>
    <name evidence="1" type="ORF">CCAP1982_LOCUS13391</name>
</gene>
<evidence type="ECO:0000313" key="1">
    <source>
        <dbReference type="EMBL" id="CAD7005019.1"/>
    </source>
</evidence>
<organism evidence="1 2">
    <name type="scientific">Ceratitis capitata</name>
    <name type="common">Mediterranean fruit fly</name>
    <name type="synonym">Tephritis capitata</name>
    <dbReference type="NCBI Taxonomy" id="7213"/>
    <lineage>
        <taxon>Eukaryota</taxon>
        <taxon>Metazoa</taxon>
        <taxon>Ecdysozoa</taxon>
        <taxon>Arthropoda</taxon>
        <taxon>Hexapoda</taxon>
        <taxon>Insecta</taxon>
        <taxon>Pterygota</taxon>
        <taxon>Neoptera</taxon>
        <taxon>Endopterygota</taxon>
        <taxon>Diptera</taxon>
        <taxon>Brachycera</taxon>
        <taxon>Muscomorpha</taxon>
        <taxon>Tephritoidea</taxon>
        <taxon>Tephritidae</taxon>
        <taxon>Ceratitis</taxon>
        <taxon>Ceratitis</taxon>
    </lineage>
</organism>
<dbReference type="Proteomes" id="UP000606786">
    <property type="component" value="Unassembled WGS sequence"/>
</dbReference>
<evidence type="ECO:0000313" key="2">
    <source>
        <dbReference type="Proteomes" id="UP000606786"/>
    </source>
</evidence>
<dbReference type="EMBL" id="CAJHJT010000034">
    <property type="protein sequence ID" value="CAD7005019.1"/>
    <property type="molecule type" value="Genomic_DNA"/>
</dbReference>
<name>A0A811V0L5_CERCA</name>
<reference evidence="1" key="1">
    <citation type="submission" date="2020-11" db="EMBL/GenBank/DDBJ databases">
        <authorList>
            <person name="Whitehead M."/>
        </authorList>
    </citation>
    <scope>NUCLEOTIDE SEQUENCE</scope>
    <source>
        <strain evidence="1">EGII</strain>
    </source>
</reference>
<comment type="caution">
    <text evidence="1">The sequence shown here is derived from an EMBL/GenBank/DDBJ whole genome shotgun (WGS) entry which is preliminary data.</text>
</comment>
<protein>
    <submittedName>
        <fullName evidence="1">(Mediterranean fruit fly) hypothetical protein</fullName>
    </submittedName>
</protein>